<protein>
    <submittedName>
        <fullName evidence="1">Uncharacterized protein</fullName>
    </submittedName>
</protein>
<dbReference type="AlphaFoldDB" id="A0A845L3W6"/>
<keyword evidence="2" id="KW-1185">Reference proteome</keyword>
<gene>
    <name evidence="1" type="ORF">GTO91_08980</name>
</gene>
<reference evidence="1 2" key="1">
    <citation type="submission" date="2020-01" db="EMBL/GenBank/DDBJ databases">
        <title>Whole-genome sequence of Heliobacterium undosum DSM 13378.</title>
        <authorList>
            <person name="Kyndt J.A."/>
            <person name="Meyer T.E."/>
        </authorList>
    </citation>
    <scope>NUCLEOTIDE SEQUENCE [LARGE SCALE GENOMIC DNA]</scope>
    <source>
        <strain evidence="1 2">DSM 13378</strain>
    </source>
</reference>
<sequence length="85" mass="9749">MYSRKKQLLVELSKNLQVKTRLVVLMFDVKEQSKRCVYELVEKISLTETGAEARHILEVEGQNYTVEDFLAVMSALNSNGSEKIQ</sequence>
<dbReference type="RefSeq" id="WP_161258020.1">
    <property type="nucleotide sequence ID" value="NZ_WXEY01000007.1"/>
</dbReference>
<dbReference type="OrthoDB" id="9899268at2"/>
<proteinExistence type="predicted"/>
<organism evidence="1 2">
    <name type="scientific">Heliomicrobium undosum</name>
    <dbReference type="NCBI Taxonomy" id="121734"/>
    <lineage>
        <taxon>Bacteria</taxon>
        <taxon>Bacillati</taxon>
        <taxon>Bacillota</taxon>
        <taxon>Clostridia</taxon>
        <taxon>Eubacteriales</taxon>
        <taxon>Heliobacteriaceae</taxon>
        <taxon>Heliomicrobium</taxon>
    </lineage>
</organism>
<dbReference type="Proteomes" id="UP000463470">
    <property type="component" value="Unassembled WGS sequence"/>
</dbReference>
<dbReference type="EMBL" id="WXEY01000007">
    <property type="protein sequence ID" value="MZP29839.1"/>
    <property type="molecule type" value="Genomic_DNA"/>
</dbReference>
<name>A0A845L3W6_9FIRM</name>
<evidence type="ECO:0000313" key="1">
    <source>
        <dbReference type="EMBL" id="MZP29839.1"/>
    </source>
</evidence>
<accession>A0A845L3W6</accession>
<evidence type="ECO:0000313" key="2">
    <source>
        <dbReference type="Proteomes" id="UP000463470"/>
    </source>
</evidence>
<comment type="caution">
    <text evidence="1">The sequence shown here is derived from an EMBL/GenBank/DDBJ whole genome shotgun (WGS) entry which is preliminary data.</text>
</comment>